<evidence type="ECO:0000256" key="1">
    <source>
        <dbReference type="ARBA" id="ARBA00001954"/>
    </source>
</evidence>
<dbReference type="EMBL" id="LMWP01000046">
    <property type="protein sequence ID" value="KUN18076.1"/>
    <property type="molecule type" value="Genomic_DNA"/>
</dbReference>
<dbReference type="InterPro" id="IPR039994">
    <property type="entry name" value="NO66-like"/>
</dbReference>
<dbReference type="RefSeq" id="WP_059266089.1">
    <property type="nucleotide sequence ID" value="NZ_KQ948368.1"/>
</dbReference>
<evidence type="ECO:0000313" key="6">
    <source>
        <dbReference type="Proteomes" id="UP000053398"/>
    </source>
</evidence>
<evidence type="ECO:0000259" key="4">
    <source>
        <dbReference type="PROSITE" id="PS51184"/>
    </source>
</evidence>
<protein>
    <submittedName>
        <fullName evidence="5">Cupin</fullName>
    </submittedName>
</protein>
<feature type="domain" description="JmjC" evidence="4">
    <location>
        <begin position="102"/>
        <end position="240"/>
    </location>
</feature>
<keyword evidence="2" id="KW-0479">Metal-binding</keyword>
<evidence type="ECO:0000256" key="3">
    <source>
        <dbReference type="ARBA" id="ARBA00023004"/>
    </source>
</evidence>
<dbReference type="Proteomes" id="UP000053398">
    <property type="component" value="Unassembled WGS sequence"/>
</dbReference>
<dbReference type="AlphaFoldDB" id="A0A101PUU0"/>
<keyword evidence="6" id="KW-1185">Reference proteome</keyword>
<comment type="caution">
    <text evidence="5">The sequence shown here is derived from an EMBL/GenBank/DDBJ whole genome shotgun (WGS) entry which is preliminary data.</text>
</comment>
<dbReference type="InterPro" id="IPR003347">
    <property type="entry name" value="JmjC_dom"/>
</dbReference>
<dbReference type="PANTHER" id="PTHR13096">
    <property type="entry name" value="MINA53 MYC INDUCED NUCLEAR ANTIGEN"/>
    <property type="match status" value="1"/>
</dbReference>
<accession>A0A101PUU0</accession>
<reference evidence="5 6" key="1">
    <citation type="submission" date="2015-10" db="EMBL/GenBank/DDBJ databases">
        <title>Draft genome sequence of Streptomyces corchorusii DSM 40340, type strain for the species Streptomyces corchorusii.</title>
        <authorList>
            <person name="Ruckert C."/>
            <person name="Winkler A."/>
            <person name="Kalinowski J."/>
            <person name="Kampfer P."/>
            <person name="Glaeser S."/>
        </authorList>
    </citation>
    <scope>NUCLEOTIDE SEQUENCE [LARGE SCALE GENOMIC DNA]</scope>
    <source>
        <strain evidence="5 6">DSM 40340</strain>
    </source>
</reference>
<gene>
    <name evidence="5" type="ORF">AQJ11_36090</name>
</gene>
<keyword evidence="3" id="KW-0408">Iron</keyword>
<sequence>MGTPILDQWVGDPQEFFSAYWETRPGVFRPPSGTPSPFTLADVDTVLATGLFREPYFEMWEEGPIPLGSYTTTRHISRAAPAGFADGGRIRSLLEKGATLLLRSVDHWHGPTREVLAALAGELGRGVEAFFFVTPPGHQGLPLHRDDADVLVLQVAGRKDWRIHAKPDSADWRAGPVDPSAGPEPAEILRTTLDAGEVLYVPRGFAHSATGERGLSAHLSVTVRDIGTADLGATLHGLLTEGLPAERPLGHEAITGAAERLLQDARDRLMRLSAADLVGMARRQAVARMPGRPDPADLEDLATAWNATAGTGPVTS</sequence>
<proteinExistence type="predicted"/>
<dbReference type="GO" id="GO:0046872">
    <property type="term" value="F:metal ion binding"/>
    <property type="evidence" value="ECO:0007669"/>
    <property type="project" value="UniProtKB-KW"/>
</dbReference>
<dbReference type="PANTHER" id="PTHR13096:SF8">
    <property type="entry name" value="RIBOSOMAL OXYGENASE 1"/>
    <property type="match status" value="1"/>
</dbReference>
<comment type="cofactor">
    <cofactor evidence="1">
        <name>Fe(2+)</name>
        <dbReference type="ChEBI" id="CHEBI:29033"/>
    </cofactor>
</comment>
<dbReference type="Pfam" id="PF08007">
    <property type="entry name" value="JmjC_2"/>
    <property type="match status" value="1"/>
</dbReference>
<evidence type="ECO:0000256" key="2">
    <source>
        <dbReference type="ARBA" id="ARBA00022723"/>
    </source>
</evidence>
<name>A0A101PUU0_STRCK</name>
<dbReference type="Gene3D" id="2.60.120.650">
    <property type="entry name" value="Cupin"/>
    <property type="match status" value="1"/>
</dbReference>
<dbReference type="SUPFAM" id="SSF51197">
    <property type="entry name" value="Clavaminate synthase-like"/>
    <property type="match status" value="1"/>
</dbReference>
<dbReference type="PROSITE" id="PS51184">
    <property type="entry name" value="JMJC"/>
    <property type="match status" value="1"/>
</dbReference>
<organism evidence="5 6">
    <name type="scientific">Streptomyces corchorusii</name>
    <name type="common">Streptomyces chibaensis</name>
    <dbReference type="NCBI Taxonomy" id="1903"/>
    <lineage>
        <taxon>Bacteria</taxon>
        <taxon>Bacillati</taxon>
        <taxon>Actinomycetota</taxon>
        <taxon>Actinomycetes</taxon>
        <taxon>Kitasatosporales</taxon>
        <taxon>Streptomycetaceae</taxon>
        <taxon>Streptomyces</taxon>
    </lineage>
</organism>
<evidence type="ECO:0000313" key="5">
    <source>
        <dbReference type="EMBL" id="KUN18076.1"/>
    </source>
</evidence>